<accession>A0A7X3BV05</accession>
<dbReference type="Proteomes" id="UP000443070">
    <property type="component" value="Unassembled WGS sequence"/>
</dbReference>
<dbReference type="EMBL" id="WNBW01000001">
    <property type="protein sequence ID" value="MTU03450.1"/>
    <property type="molecule type" value="Genomic_DNA"/>
</dbReference>
<proteinExistence type="predicted"/>
<dbReference type="EMBL" id="WNBM01000001">
    <property type="protein sequence ID" value="MTT75318.1"/>
    <property type="molecule type" value="Genomic_DNA"/>
</dbReference>
<dbReference type="Proteomes" id="UP000484547">
    <property type="component" value="Unassembled WGS sequence"/>
</dbReference>
<protein>
    <submittedName>
        <fullName evidence="1">Uncharacterized protein</fullName>
    </submittedName>
</protein>
<gene>
    <name evidence="1" type="ORF">GMD11_03410</name>
    <name evidence="2" type="ORF">GMD18_03410</name>
</gene>
<evidence type="ECO:0000313" key="4">
    <source>
        <dbReference type="Proteomes" id="UP000484547"/>
    </source>
</evidence>
<dbReference type="AlphaFoldDB" id="A0A7X3BV05"/>
<name>A0A7X3BV05_9FIRM</name>
<sequence length="413" mass="47698">MIKFLIFLSLLIQLSLLNIGYAKEYRNTEAGFKINIPQQEINIVSKNFYGGMQPNGNFIYVYSLNQKQASDLLEENFTTDAFNDDYTAIELLERSGIDPQKASLKLLDPVLYWPSDKPFIKQLPNDVAFNIQTQKIHGRKSLNMQFTENMENEIKDKNSYLCSIDLLSANNRLYVISTKVLNSQKESEVSAESVRNEYRKGVLITKPSANTNTLIYTDKIGKFRFDLPENWYYVQSYFSDNPKACLTFALPLETLEKIKEKTQNLEANDLDKEKIADNVSEENIASWMDLLTESVWSVSCETKEFETAAYLENPEATKAEMQLLFSELKNYIESSRYYKNSKFDFDVNITPKIGYINFDLSFNLKDKKDFDNTGRIFFTKKKGGLVVYTSTLRNTEQPASKELIENIKMLDLQ</sequence>
<dbReference type="RefSeq" id="WP_155163672.1">
    <property type="nucleotide sequence ID" value="NZ_CAUCQA010000001.1"/>
</dbReference>
<keyword evidence="3" id="KW-1185">Reference proteome</keyword>
<evidence type="ECO:0000313" key="3">
    <source>
        <dbReference type="Proteomes" id="UP000443070"/>
    </source>
</evidence>
<reference evidence="3 4" key="1">
    <citation type="journal article" date="2019" name="Nat. Med.">
        <title>A library of human gut bacterial isolates paired with longitudinal multiomics data enables mechanistic microbiome research.</title>
        <authorList>
            <person name="Poyet M."/>
            <person name="Groussin M."/>
            <person name="Gibbons S.M."/>
            <person name="Avila-Pacheco J."/>
            <person name="Jiang X."/>
            <person name="Kearney S.M."/>
            <person name="Perrotta A.R."/>
            <person name="Berdy B."/>
            <person name="Zhao S."/>
            <person name="Lieberman T.D."/>
            <person name="Swanson P.K."/>
            <person name="Smith M."/>
            <person name="Roesemann S."/>
            <person name="Alexander J.E."/>
            <person name="Rich S.A."/>
            <person name="Livny J."/>
            <person name="Vlamakis H."/>
            <person name="Clish C."/>
            <person name="Bullock K."/>
            <person name="Deik A."/>
            <person name="Scott J."/>
            <person name="Pierce K.A."/>
            <person name="Xavier R.J."/>
            <person name="Alm E.J."/>
        </authorList>
    </citation>
    <scope>NUCLEOTIDE SEQUENCE [LARGE SCALE GENOMIC DNA]</scope>
    <source>
        <strain evidence="1 4">BIOML-A13</strain>
        <strain evidence="2 3">BIOML-A3</strain>
    </source>
</reference>
<organism evidence="1 4">
    <name type="scientific">Phascolarctobacterium faecium</name>
    <dbReference type="NCBI Taxonomy" id="33025"/>
    <lineage>
        <taxon>Bacteria</taxon>
        <taxon>Bacillati</taxon>
        <taxon>Bacillota</taxon>
        <taxon>Negativicutes</taxon>
        <taxon>Acidaminococcales</taxon>
        <taxon>Acidaminococcaceae</taxon>
        <taxon>Phascolarctobacterium</taxon>
    </lineage>
</organism>
<evidence type="ECO:0000313" key="1">
    <source>
        <dbReference type="EMBL" id="MTT75318.1"/>
    </source>
</evidence>
<evidence type="ECO:0000313" key="2">
    <source>
        <dbReference type="EMBL" id="MTU03450.1"/>
    </source>
</evidence>
<comment type="caution">
    <text evidence="1">The sequence shown here is derived from an EMBL/GenBank/DDBJ whole genome shotgun (WGS) entry which is preliminary data.</text>
</comment>